<dbReference type="AlphaFoldDB" id="A0A2M3ZVS8"/>
<feature type="chain" id="PRO_5014966938" evidence="1">
    <location>
        <begin position="19"/>
        <end position="70"/>
    </location>
</feature>
<evidence type="ECO:0000313" key="2">
    <source>
        <dbReference type="EMBL" id="MBW32656.1"/>
    </source>
</evidence>
<sequence>MIGWLVCWLPVLWCLCSSFIIPPSSPLPELASALSHPAPGTETVVPFMVGPDQEFLLHDDAHRRMDGMDG</sequence>
<proteinExistence type="predicted"/>
<reference evidence="2" key="1">
    <citation type="submission" date="2018-01" db="EMBL/GenBank/DDBJ databases">
        <title>An insight into the sialome of Amazonian anophelines.</title>
        <authorList>
            <person name="Ribeiro J.M."/>
            <person name="Scarpassa V."/>
            <person name="Calvo E."/>
        </authorList>
    </citation>
    <scope>NUCLEOTIDE SEQUENCE</scope>
    <source>
        <tissue evidence="2">Salivary glands</tissue>
    </source>
</reference>
<organism evidence="2">
    <name type="scientific">Anopheles braziliensis</name>
    <dbReference type="NCBI Taxonomy" id="58242"/>
    <lineage>
        <taxon>Eukaryota</taxon>
        <taxon>Metazoa</taxon>
        <taxon>Ecdysozoa</taxon>
        <taxon>Arthropoda</taxon>
        <taxon>Hexapoda</taxon>
        <taxon>Insecta</taxon>
        <taxon>Pterygota</taxon>
        <taxon>Neoptera</taxon>
        <taxon>Endopterygota</taxon>
        <taxon>Diptera</taxon>
        <taxon>Nematocera</taxon>
        <taxon>Culicoidea</taxon>
        <taxon>Culicidae</taxon>
        <taxon>Anophelinae</taxon>
        <taxon>Anopheles</taxon>
    </lineage>
</organism>
<name>A0A2M3ZVS8_9DIPT</name>
<protein>
    <submittedName>
        <fullName evidence="2">Putative secreted peptide</fullName>
    </submittedName>
</protein>
<keyword evidence="1" id="KW-0732">Signal</keyword>
<dbReference type="EMBL" id="GGFM01011905">
    <property type="protein sequence ID" value="MBW32656.1"/>
    <property type="molecule type" value="Transcribed_RNA"/>
</dbReference>
<accession>A0A2M3ZVS8</accession>
<feature type="signal peptide" evidence="1">
    <location>
        <begin position="1"/>
        <end position="18"/>
    </location>
</feature>
<evidence type="ECO:0000256" key="1">
    <source>
        <dbReference type="SAM" id="SignalP"/>
    </source>
</evidence>